<accession>X1LBZ8</accession>
<protein>
    <recommendedName>
        <fullName evidence="3">CARDB domain-containing protein</fullName>
    </recommendedName>
</protein>
<gene>
    <name evidence="2" type="ORF">S06H3_03340</name>
</gene>
<evidence type="ECO:0008006" key="3">
    <source>
        <dbReference type="Google" id="ProtNLM"/>
    </source>
</evidence>
<organism evidence="2">
    <name type="scientific">marine sediment metagenome</name>
    <dbReference type="NCBI Taxonomy" id="412755"/>
    <lineage>
        <taxon>unclassified sequences</taxon>
        <taxon>metagenomes</taxon>
        <taxon>ecological metagenomes</taxon>
    </lineage>
</organism>
<name>X1LBZ8_9ZZZZ</name>
<reference evidence="2" key="1">
    <citation type="journal article" date="2014" name="Front. Microbiol.">
        <title>High frequency of phylogenetically diverse reductive dehalogenase-homologous genes in deep subseafloor sedimentary metagenomes.</title>
        <authorList>
            <person name="Kawai M."/>
            <person name="Futagami T."/>
            <person name="Toyoda A."/>
            <person name="Takaki Y."/>
            <person name="Nishi S."/>
            <person name="Hori S."/>
            <person name="Arai W."/>
            <person name="Tsubouchi T."/>
            <person name="Morono Y."/>
            <person name="Uchiyama I."/>
            <person name="Ito T."/>
            <person name="Fujiyama A."/>
            <person name="Inagaki F."/>
            <person name="Takami H."/>
        </authorList>
    </citation>
    <scope>NUCLEOTIDE SEQUENCE</scope>
    <source>
        <strain evidence="2">Expedition CK06-06</strain>
    </source>
</reference>
<feature type="non-terminal residue" evidence="2">
    <location>
        <position position="333"/>
    </location>
</feature>
<dbReference type="AlphaFoldDB" id="X1LBZ8"/>
<evidence type="ECO:0000313" key="2">
    <source>
        <dbReference type="EMBL" id="GAH91658.1"/>
    </source>
</evidence>
<proteinExistence type="predicted"/>
<feature type="region of interest" description="Disordered" evidence="1">
    <location>
        <begin position="111"/>
        <end position="134"/>
    </location>
</feature>
<evidence type="ECO:0000256" key="1">
    <source>
        <dbReference type="SAM" id="MobiDB-lite"/>
    </source>
</evidence>
<comment type="caution">
    <text evidence="2">The sequence shown here is derived from an EMBL/GenBank/DDBJ whole genome shotgun (WGS) entry which is preliminary data.</text>
</comment>
<dbReference type="EMBL" id="BARV01001077">
    <property type="protein sequence ID" value="GAH91658.1"/>
    <property type="molecule type" value="Genomic_DNA"/>
</dbReference>
<sequence length="333" mass="35048">MRKTAVFIAVALLLALGAAPVYADDIPPLPHAFYGELLINGNPAPAGTTVEARGGEVRTGIEGNPITTTELGKYGSSNPLEQRLIVQGDITEGAIITFFVNDVSTEQTAEWHSGETSPKDLSVTITAPPGPGPGPAPRYYVDTNLFGIEASFRISDEGEILETIEATSADGMLTLTIPEGTIALDEDGNPLEGLEAAVDESPPGPPEGSYIIELAYDFGPDGATFDPGITFEYTYDPADIPEDVAEEDLVLAYYDEDADEWVELDCVVDTENNTITADVEHFTTFAIIGAVTPPPAVFTVSSLSISPATVNIGETVTISLVVTNTGGKSGSYI</sequence>